<dbReference type="Proteomes" id="UP001419268">
    <property type="component" value="Unassembled WGS sequence"/>
</dbReference>
<accession>A0AAP0JFW9</accession>
<name>A0AAP0JFW9_9MAGN</name>
<feature type="region of interest" description="Disordered" evidence="1">
    <location>
        <begin position="70"/>
        <end position="90"/>
    </location>
</feature>
<gene>
    <name evidence="2" type="ORF">Scep_012854</name>
</gene>
<evidence type="ECO:0000313" key="3">
    <source>
        <dbReference type="Proteomes" id="UP001419268"/>
    </source>
</evidence>
<feature type="region of interest" description="Disordered" evidence="1">
    <location>
        <begin position="101"/>
        <end position="120"/>
    </location>
</feature>
<proteinExistence type="predicted"/>
<comment type="caution">
    <text evidence="2">The sequence shown here is derived from an EMBL/GenBank/DDBJ whole genome shotgun (WGS) entry which is preliminary data.</text>
</comment>
<dbReference type="AlphaFoldDB" id="A0AAP0JFW9"/>
<reference evidence="2 3" key="1">
    <citation type="submission" date="2024-01" db="EMBL/GenBank/DDBJ databases">
        <title>Genome assemblies of Stephania.</title>
        <authorList>
            <person name="Yang L."/>
        </authorList>
    </citation>
    <scope>NUCLEOTIDE SEQUENCE [LARGE SCALE GENOMIC DNA]</scope>
    <source>
        <strain evidence="2">JXDWG</strain>
        <tissue evidence="2">Leaf</tissue>
    </source>
</reference>
<evidence type="ECO:0000313" key="2">
    <source>
        <dbReference type="EMBL" id="KAK9133326.1"/>
    </source>
</evidence>
<sequence length="172" mass="19214">MSEGVQFLLPKAKALEALCKPRSEMLNVKVHLYQDFLVPPLPLGVIVLDYGFNRSVCEIDRRGGWLRRRRRPSRIDGGGRGAGGRKGEERVTVRERITLREMRGSRGDGSRRGEDEKPERKREGFGLDLIFKISDENTSSLFLHLVPLVSCHGAFSSPRGPENLVLGGSFLA</sequence>
<evidence type="ECO:0000256" key="1">
    <source>
        <dbReference type="SAM" id="MobiDB-lite"/>
    </source>
</evidence>
<organism evidence="2 3">
    <name type="scientific">Stephania cephalantha</name>
    <dbReference type="NCBI Taxonomy" id="152367"/>
    <lineage>
        <taxon>Eukaryota</taxon>
        <taxon>Viridiplantae</taxon>
        <taxon>Streptophyta</taxon>
        <taxon>Embryophyta</taxon>
        <taxon>Tracheophyta</taxon>
        <taxon>Spermatophyta</taxon>
        <taxon>Magnoliopsida</taxon>
        <taxon>Ranunculales</taxon>
        <taxon>Menispermaceae</taxon>
        <taxon>Menispermoideae</taxon>
        <taxon>Cissampelideae</taxon>
        <taxon>Stephania</taxon>
    </lineage>
</organism>
<dbReference type="EMBL" id="JBBNAG010000005">
    <property type="protein sequence ID" value="KAK9133326.1"/>
    <property type="molecule type" value="Genomic_DNA"/>
</dbReference>
<protein>
    <submittedName>
        <fullName evidence="2">Uncharacterized protein</fullName>
    </submittedName>
</protein>
<keyword evidence="3" id="KW-1185">Reference proteome</keyword>